<dbReference type="InterPro" id="IPR050833">
    <property type="entry name" value="Poly_Biosynth_Transport"/>
</dbReference>
<feature type="transmembrane region" description="Helical" evidence="6">
    <location>
        <begin position="124"/>
        <end position="147"/>
    </location>
</feature>
<dbReference type="EMBL" id="JACHLR010000001">
    <property type="protein sequence ID" value="MBB4856958.1"/>
    <property type="molecule type" value="Genomic_DNA"/>
</dbReference>
<feature type="transmembrane region" description="Helical" evidence="6">
    <location>
        <begin position="368"/>
        <end position="389"/>
    </location>
</feature>
<keyword evidence="3 6" id="KW-0812">Transmembrane</keyword>
<feature type="transmembrane region" description="Helical" evidence="6">
    <location>
        <begin position="82"/>
        <end position="112"/>
    </location>
</feature>
<sequence length="434" mass="45372">MSPVLRRVGVNAGWLMAGRGFQAVLSIAYLAIATRTLGLVDFGKFTLVVAVGQAISALVGFQTWQFVVRYGSQALAAQDERALARVVGVAAVLDFAAAALGCLIALGVIVLATRWVGLPDDLRLPAFGFCAAMLIAVRSTPTGVLRLDQRFRDAAVADAALPAVRTLGALAAALWLPSVAGLLWAWAAAELVTAAVTWRTAMKHRRLSLAPADLKRFVREEPGFWRFVLMTNLSSTLTMTAKQFTLILIGAFSGPAAAGLFRVAAQLAQALAKATQTFSRAAYSELVEASSTGSDRALLRQLTLVAGIAAAAMVGIAALLGEPLLHLIATRQFSGAYWPVVILVGAAGLDLVGFAFEPAMTARGQTSAAFWLRLVSTGALVALLVLLLPRFGVVGGAWATFGGSLAALLLTGWGVFRQPSASARAHPSPSQAPV</sequence>
<feature type="transmembrane region" description="Helical" evidence="6">
    <location>
        <begin position="395"/>
        <end position="416"/>
    </location>
</feature>
<evidence type="ECO:0000313" key="8">
    <source>
        <dbReference type="Proteomes" id="UP000555448"/>
    </source>
</evidence>
<comment type="subcellular location">
    <subcellularLocation>
        <location evidence="1">Cell membrane</location>
        <topology evidence="1">Multi-pass membrane protein</topology>
    </subcellularLocation>
</comment>
<keyword evidence="2" id="KW-1003">Cell membrane</keyword>
<keyword evidence="5 6" id="KW-0472">Membrane</keyword>
<accession>A0A7W7NTX2</accession>
<reference evidence="7 8" key="1">
    <citation type="submission" date="2020-08" db="EMBL/GenBank/DDBJ databases">
        <title>Functional genomics of gut bacteria from endangered species of beetles.</title>
        <authorList>
            <person name="Carlos-Shanley C."/>
        </authorList>
    </citation>
    <scope>NUCLEOTIDE SEQUENCE [LARGE SCALE GENOMIC DNA]</scope>
    <source>
        <strain evidence="7 8">S00245</strain>
    </source>
</reference>
<feature type="transmembrane region" description="Helical" evidence="6">
    <location>
        <begin position="302"/>
        <end position="321"/>
    </location>
</feature>
<evidence type="ECO:0000256" key="2">
    <source>
        <dbReference type="ARBA" id="ARBA00022475"/>
    </source>
</evidence>
<evidence type="ECO:0000256" key="1">
    <source>
        <dbReference type="ARBA" id="ARBA00004651"/>
    </source>
</evidence>
<protein>
    <submittedName>
        <fullName evidence="7">O-antigen/teichoic acid export membrane protein</fullName>
    </submittedName>
</protein>
<organism evidence="7 8">
    <name type="scientific">Novosphingobium chloroacetimidivorans</name>
    <dbReference type="NCBI Taxonomy" id="1428314"/>
    <lineage>
        <taxon>Bacteria</taxon>
        <taxon>Pseudomonadati</taxon>
        <taxon>Pseudomonadota</taxon>
        <taxon>Alphaproteobacteria</taxon>
        <taxon>Sphingomonadales</taxon>
        <taxon>Sphingomonadaceae</taxon>
        <taxon>Novosphingobium</taxon>
    </lineage>
</organism>
<dbReference type="PANTHER" id="PTHR30250">
    <property type="entry name" value="PST FAMILY PREDICTED COLANIC ACID TRANSPORTER"/>
    <property type="match status" value="1"/>
</dbReference>
<evidence type="ECO:0000256" key="3">
    <source>
        <dbReference type="ARBA" id="ARBA00022692"/>
    </source>
</evidence>
<name>A0A7W7NTX2_9SPHN</name>
<keyword evidence="8" id="KW-1185">Reference proteome</keyword>
<dbReference type="Proteomes" id="UP000555448">
    <property type="component" value="Unassembled WGS sequence"/>
</dbReference>
<feature type="transmembrane region" description="Helical" evidence="6">
    <location>
        <begin position="44"/>
        <end position="61"/>
    </location>
</feature>
<dbReference type="GO" id="GO:0005886">
    <property type="term" value="C:plasma membrane"/>
    <property type="evidence" value="ECO:0007669"/>
    <property type="project" value="UniProtKB-SubCell"/>
</dbReference>
<dbReference type="PANTHER" id="PTHR30250:SF31">
    <property type="entry name" value="INNER MEMBRANE PROTEIN YGHQ"/>
    <property type="match status" value="1"/>
</dbReference>
<dbReference type="InterPro" id="IPR002797">
    <property type="entry name" value="Polysacc_synth"/>
</dbReference>
<keyword evidence="4 6" id="KW-1133">Transmembrane helix</keyword>
<dbReference type="Pfam" id="PF01943">
    <property type="entry name" value="Polysacc_synt"/>
    <property type="match status" value="1"/>
</dbReference>
<feature type="transmembrane region" description="Helical" evidence="6">
    <location>
        <begin position="12"/>
        <end position="32"/>
    </location>
</feature>
<proteinExistence type="predicted"/>
<evidence type="ECO:0000313" key="7">
    <source>
        <dbReference type="EMBL" id="MBB4856958.1"/>
    </source>
</evidence>
<dbReference type="AlphaFoldDB" id="A0A7W7NTX2"/>
<evidence type="ECO:0000256" key="4">
    <source>
        <dbReference type="ARBA" id="ARBA00022989"/>
    </source>
</evidence>
<comment type="caution">
    <text evidence="7">The sequence shown here is derived from an EMBL/GenBank/DDBJ whole genome shotgun (WGS) entry which is preliminary data.</text>
</comment>
<evidence type="ECO:0000256" key="5">
    <source>
        <dbReference type="ARBA" id="ARBA00023136"/>
    </source>
</evidence>
<feature type="transmembrane region" description="Helical" evidence="6">
    <location>
        <begin position="247"/>
        <end position="265"/>
    </location>
</feature>
<feature type="transmembrane region" description="Helical" evidence="6">
    <location>
        <begin position="336"/>
        <end position="356"/>
    </location>
</feature>
<dbReference type="RefSeq" id="WP_184241971.1">
    <property type="nucleotide sequence ID" value="NZ_JACHLR010000001.1"/>
</dbReference>
<evidence type="ECO:0000256" key="6">
    <source>
        <dbReference type="SAM" id="Phobius"/>
    </source>
</evidence>
<gene>
    <name evidence="7" type="ORF">HNO88_000255</name>
</gene>